<name>A0A833TIS6_PHYIN</name>
<dbReference type="EMBL" id="WSZM01000077">
    <property type="protein sequence ID" value="KAF4044080.1"/>
    <property type="molecule type" value="Genomic_DNA"/>
</dbReference>
<dbReference type="Proteomes" id="UP000602510">
    <property type="component" value="Unassembled WGS sequence"/>
</dbReference>
<evidence type="ECO:0000313" key="1">
    <source>
        <dbReference type="EMBL" id="KAF4044080.1"/>
    </source>
</evidence>
<gene>
    <name evidence="1" type="ORF">GN244_ATG03535</name>
    <name evidence="2" type="ORF">GN958_ATG05238</name>
</gene>
<dbReference type="Proteomes" id="UP000704712">
    <property type="component" value="Unassembled WGS sequence"/>
</dbReference>
<accession>A0A833TIS6</accession>
<dbReference type="EMBL" id="JAACNO010000721">
    <property type="protein sequence ID" value="KAF4145563.1"/>
    <property type="molecule type" value="Genomic_DNA"/>
</dbReference>
<keyword evidence="3" id="KW-1185">Reference proteome</keyword>
<organism evidence="1 3">
    <name type="scientific">Phytophthora infestans</name>
    <name type="common">Potato late blight agent</name>
    <name type="synonym">Botrytis infestans</name>
    <dbReference type="NCBI Taxonomy" id="4787"/>
    <lineage>
        <taxon>Eukaryota</taxon>
        <taxon>Sar</taxon>
        <taxon>Stramenopiles</taxon>
        <taxon>Oomycota</taxon>
        <taxon>Peronosporomycetes</taxon>
        <taxon>Peronosporales</taxon>
        <taxon>Peronosporaceae</taxon>
        <taxon>Phytophthora</taxon>
    </lineage>
</organism>
<protein>
    <submittedName>
        <fullName evidence="1">Uncharacterized protein</fullName>
    </submittedName>
</protein>
<comment type="caution">
    <text evidence="1">The sequence shown here is derived from an EMBL/GenBank/DDBJ whole genome shotgun (WGS) entry which is preliminary data.</text>
</comment>
<proteinExistence type="predicted"/>
<evidence type="ECO:0000313" key="2">
    <source>
        <dbReference type="EMBL" id="KAF4145563.1"/>
    </source>
</evidence>
<sequence length="75" mass="8419">MKVLSRDVRPTALALLSWNIFDSRIAEHPGVEGYLGMDTGIVQQPEFEDACVTAVAGKAEIITEYQRCFYRLIIT</sequence>
<evidence type="ECO:0000313" key="3">
    <source>
        <dbReference type="Proteomes" id="UP000602510"/>
    </source>
</evidence>
<reference evidence="1" key="1">
    <citation type="submission" date="2020-04" db="EMBL/GenBank/DDBJ databases">
        <title>Hybrid Assembly of Korean Phytophthora infestans isolates.</title>
        <authorList>
            <person name="Prokchorchik M."/>
            <person name="Lee Y."/>
            <person name="Seo J."/>
            <person name="Cho J.-H."/>
            <person name="Park Y.-E."/>
            <person name="Jang D.-C."/>
            <person name="Im J.-S."/>
            <person name="Choi J.-G."/>
            <person name="Park H.-J."/>
            <person name="Lee G.-B."/>
            <person name="Lee Y.-G."/>
            <person name="Hong S.-Y."/>
            <person name="Cho K."/>
            <person name="Sohn K.H."/>
        </authorList>
    </citation>
    <scope>NUCLEOTIDE SEQUENCE</scope>
    <source>
        <strain evidence="1">KR_1_A1</strain>
        <strain evidence="2">KR_2_A2</strain>
    </source>
</reference>
<dbReference type="AlphaFoldDB" id="A0A833TIS6"/>